<sequence length="125" mass="14576">MTSSMEWIRRYYDVPARHRMRIEYDGKPATIVGTRGPYLAFRVDGEKRIRWDHPTYRIVYPAVPEPARPRGWCEHCTKDRAMTKDGVMGEHRWSGRNWSEPCPGSGKPPWKPVRNQTHPGEQVAS</sequence>
<gene>
    <name evidence="2" type="ORF">GGE06_005908</name>
</gene>
<comment type="caution">
    <text evidence="2">The sequence shown here is derived from an EMBL/GenBank/DDBJ whole genome shotgun (WGS) entry which is preliminary data.</text>
</comment>
<reference evidence="2 3" key="1">
    <citation type="submission" date="2020-08" db="EMBL/GenBank/DDBJ databases">
        <title>Genomic Encyclopedia of Type Strains, Phase III (KMG-III): the genomes of soil and plant-associated and newly described type strains.</title>
        <authorList>
            <person name="Whitman W."/>
        </authorList>
    </citation>
    <scope>NUCLEOTIDE SEQUENCE [LARGE SCALE GENOMIC DNA]</scope>
    <source>
        <strain evidence="2 3">SFB5A</strain>
    </source>
</reference>
<dbReference type="RefSeq" id="WP_184932189.1">
    <property type="nucleotide sequence ID" value="NZ_JACHJY010000009.1"/>
</dbReference>
<accession>A0A7W7U4Y0</accession>
<feature type="compositionally biased region" description="Polar residues" evidence="1">
    <location>
        <begin position="114"/>
        <end position="125"/>
    </location>
</feature>
<organism evidence="2 3">
    <name type="scientific">Streptomyces nymphaeiformis</name>
    <dbReference type="NCBI Taxonomy" id="2663842"/>
    <lineage>
        <taxon>Bacteria</taxon>
        <taxon>Bacillati</taxon>
        <taxon>Actinomycetota</taxon>
        <taxon>Actinomycetes</taxon>
        <taxon>Kitasatosporales</taxon>
        <taxon>Streptomycetaceae</taxon>
        <taxon>Streptomyces</taxon>
    </lineage>
</organism>
<name>A0A7W7U4Y0_9ACTN</name>
<evidence type="ECO:0000256" key="1">
    <source>
        <dbReference type="SAM" id="MobiDB-lite"/>
    </source>
</evidence>
<evidence type="ECO:0000313" key="3">
    <source>
        <dbReference type="Proteomes" id="UP000582643"/>
    </source>
</evidence>
<feature type="region of interest" description="Disordered" evidence="1">
    <location>
        <begin position="84"/>
        <end position="125"/>
    </location>
</feature>
<proteinExistence type="predicted"/>
<evidence type="ECO:0000313" key="2">
    <source>
        <dbReference type="EMBL" id="MBB4984958.1"/>
    </source>
</evidence>
<dbReference type="EMBL" id="JACHJY010000009">
    <property type="protein sequence ID" value="MBB4984958.1"/>
    <property type="molecule type" value="Genomic_DNA"/>
</dbReference>
<protein>
    <submittedName>
        <fullName evidence="2">Uncharacterized protein</fullName>
    </submittedName>
</protein>
<dbReference type="AlphaFoldDB" id="A0A7W7U4Y0"/>
<feature type="compositionally biased region" description="Basic and acidic residues" evidence="1">
    <location>
        <begin position="84"/>
        <end position="93"/>
    </location>
</feature>
<dbReference type="Proteomes" id="UP000582643">
    <property type="component" value="Unassembled WGS sequence"/>
</dbReference>
<keyword evidence="3" id="KW-1185">Reference proteome</keyword>